<evidence type="ECO:0000256" key="1">
    <source>
        <dbReference type="SAM" id="SignalP"/>
    </source>
</evidence>
<accession>A0A1X7UDS0</accession>
<proteinExistence type="predicted"/>
<name>A0A1X7UDS0_AMPQE</name>
<keyword evidence="1" id="KW-0732">Signal</keyword>
<organism evidence="2">
    <name type="scientific">Amphimedon queenslandica</name>
    <name type="common">Sponge</name>
    <dbReference type="NCBI Taxonomy" id="400682"/>
    <lineage>
        <taxon>Eukaryota</taxon>
        <taxon>Metazoa</taxon>
        <taxon>Porifera</taxon>
        <taxon>Demospongiae</taxon>
        <taxon>Heteroscleromorpha</taxon>
        <taxon>Haplosclerida</taxon>
        <taxon>Niphatidae</taxon>
        <taxon>Amphimedon</taxon>
    </lineage>
</organism>
<dbReference type="AlphaFoldDB" id="A0A1X7UDS0"/>
<feature type="signal peptide" evidence="1">
    <location>
        <begin position="1"/>
        <end position="22"/>
    </location>
</feature>
<reference evidence="2" key="1">
    <citation type="submission" date="2017-05" db="UniProtKB">
        <authorList>
            <consortium name="EnsemblMetazoa"/>
        </authorList>
    </citation>
    <scope>IDENTIFICATION</scope>
</reference>
<dbReference type="InParanoid" id="A0A1X7UDS0"/>
<dbReference type="EnsemblMetazoa" id="Aqu2.1.25636_001">
    <property type="protein sequence ID" value="Aqu2.1.25636_001"/>
    <property type="gene ID" value="Aqu2.1.25636"/>
</dbReference>
<sequence>MVSSSNSFLALATLCQLQTLKASSDDPVLGTSWSSTGSSRRLFPFSEFFKAPFPMPFPFLSPSEDSFGTAANPNIKDLALGYKKKALENFQAAAAATKGNTFRVKSKKSMMMPLKKLGHWRHSIRIIACSLANTQ</sequence>
<protein>
    <submittedName>
        <fullName evidence="2">Uncharacterized protein</fullName>
    </submittedName>
</protein>
<evidence type="ECO:0000313" key="2">
    <source>
        <dbReference type="EnsemblMetazoa" id="Aqu2.1.25636_001"/>
    </source>
</evidence>
<feature type="chain" id="PRO_5010885612" evidence="1">
    <location>
        <begin position="23"/>
        <end position="135"/>
    </location>
</feature>